<dbReference type="PANTHER" id="PTHR30137">
    <property type="entry name" value="LUCIFERASE-LIKE MONOOXYGENASE"/>
    <property type="match status" value="1"/>
</dbReference>
<dbReference type="NCBIfam" id="TIGR03558">
    <property type="entry name" value="oxido_grp_1"/>
    <property type="match status" value="1"/>
</dbReference>
<dbReference type="CDD" id="cd00347">
    <property type="entry name" value="Flavin_utilizing_monoxygenases"/>
    <property type="match status" value="2"/>
</dbReference>
<dbReference type="AlphaFoldDB" id="A0A2P8HDW0"/>
<proteinExistence type="predicted"/>
<dbReference type="InterPro" id="IPR019949">
    <property type="entry name" value="CmoO-like"/>
</dbReference>
<keyword evidence="4" id="KW-1185">Reference proteome</keyword>
<dbReference type="FunFam" id="3.20.20.30:FF:000002">
    <property type="entry name" value="LLM class flavin-dependent oxidoreductase"/>
    <property type="match status" value="1"/>
</dbReference>
<dbReference type="InterPro" id="IPR050766">
    <property type="entry name" value="Bact_Lucif_Oxidored"/>
</dbReference>
<dbReference type="GO" id="GO:0016705">
    <property type="term" value="F:oxidoreductase activity, acting on paired donors, with incorporation or reduction of molecular oxygen"/>
    <property type="evidence" value="ECO:0007669"/>
    <property type="project" value="InterPro"/>
</dbReference>
<evidence type="ECO:0000256" key="1">
    <source>
        <dbReference type="ARBA" id="ARBA00007789"/>
    </source>
</evidence>
<protein>
    <submittedName>
        <fullName evidence="3">Luciferase family oxidoreductase group 1</fullName>
    </submittedName>
</protein>
<evidence type="ECO:0000313" key="3">
    <source>
        <dbReference type="EMBL" id="PSL44392.1"/>
    </source>
</evidence>
<accession>A0A2P8HDW0</accession>
<name>A0A2P8HDW0_9BACI</name>
<dbReference type="InterPro" id="IPR011251">
    <property type="entry name" value="Luciferase-like_dom"/>
</dbReference>
<evidence type="ECO:0000259" key="2">
    <source>
        <dbReference type="Pfam" id="PF00296"/>
    </source>
</evidence>
<dbReference type="RefSeq" id="WP_106588874.1">
    <property type="nucleotide sequence ID" value="NZ_PYAV01000008.1"/>
</dbReference>
<evidence type="ECO:0000313" key="4">
    <source>
        <dbReference type="Proteomes" id="UP000242310"/>
    </source>
</evidence>
<dbReference type="OrthoDB" id="9780518at2"/>
<feature type="domain" description="Luciferase-like" evidence="2">
    <location>
        <begin position="21"/>
        <end position="296"/>
    </location>
</feature>
<dbReference type="InterPro" id="IPR036661">
    <property type="entry name" value="Luciferase-like_sf"/>
</dbReference>
<comment type="caution">
    <text evidence="3">The sequence shown here is derived from an EMBL/GenBank/DDBJ whole genome shotgun (WGS) entry which is preliminary data.</text>
</comment>
<dbReference type="SUPFAM" id="SSF51679">
    <property type="entry name" value="Bacterial luciferase-like"/>
    <property type="match status" value="1"/>
</dbReference>
<sequence length="332" mass="36807">MNKLNQTPLSVLNLAPVAHDDTMRDAMNKSTDLAQHTESLGYQRFWLAEHHNMDGIASAATSVLMNHVAEHTSSIRIGAGGIMLPNHAPLTIAEQFGTLGTLHPDRIDLGIGRAPGTDQLTARALRQSGGGAEQFPEMLNELINYFEADAPQRVEAYPGRGVNVPVWLLGSSSFSARLAGRLGRPFAFAAHFAPAQMMEALKVYHENFQPSAHLDEPYAMAAINVLAADTNEEAEYLATSLYQKFVNLMRNQSLRTQPPVETMEGIWHDREKMAVQEMLKYSYIGDAARIKQQLENFIETTKVNEVMISTEAYDHEATKRSFEITAALTHDQ</sequence>
<organism evidence="3 4">
    <name type="scientific">Salsuginibacillus halophilus</name>
    <dbReference type="NCBI Taxonomy" id="517424"/>
    <lineage>
        <taxon>Bacteria</taxon>
        <taxon>Bacillati</taxon>
        <taxon>Bacillota</taxon>
        <taxon>Bacilli</taxon>
        <taxon>Bacillales</taxon>
        <taxon>Bacillaceae</taxon>
        <taxon>Salsuginibacillus</taxon>
    </lineage>
</organism>
<dbReference type="Gene3D" id="3.20.20.30">
    <property type="entry name" value="Luciferase-like domain"/>
    <property type="match status" value="1"/>
</dbReference>
<dbReference type="Proteomes" id="UP000242310">
    <property type="component" value="Unassembled WGS sequence"/>
</dbReference>
<dbReference type="GO" id="GO:0005829">
    <property type="term" value="C:cytosol"/>
    <property type="evidence" value="ECO:0007669"/>
    <property type="project" value="TreeGrafter"/>
</dbReference>
<gene>
    <name evidence="3" type="ORF">B0H94_1081</name>
</gene>
<reference evidence="3 4" key="1">
    <citation type="submission" date="2018-03" db="EMBL/GenBank/DDBJ databases">
        <title>Genomic Encyclopedia of Type Strains, Phase III (KMG-III): the genomes of soil and plant-associated and newly described type strains.</title>
        <authorList>
            <person name="Whitman W."/>
        </authorList>
    </citation>
    <scope>NUCLEOTIDE SEQUENCE [LARGE SCALE GENOMIC DNA]</scope>
    <source>
        <strain evidence="3 4">CGMCC 1.07653</strain>
    </source>
</reference>
<dbReference type="Pfam" id="PF00296">
    <property type="entry name" value="Bac_luciferase"/>
    <property type="match status" value="1"/>
</dbReference>
<dbReference type="PANTHER" id="PTHR30137:SF6">
    <property type="entry name" value="LUCIFERASE-LIKE MONOOXYGENASE"/>
    <property type="match status" value="1"/>
</dbReference>
<dbReference type="EMBL" id="PYAV01000008">
    <property type="protein sequence ID" value="PSL44392.1"/>
    <property type="molecule type" value="Genomic_DNA"/>
</dbReference>
<comment type="similarity">
    <text evidence="1">To bacterial alkanal monooxygenase alpha and beta chains.</text>
</comment>